<organism evidence="3 4">
    <name type="scientific">Rhizobium leguminosarum</name>
    <dbReference type="NCBI Taxonomy" id="384"/>
    <lineage>
        <taxon>Bacteria</taxon>
        <taxon>Pseudomonadati</taxon>
        <taxon>Pseudomonadota</taxon>
        <taxon>Alphaproteobacteria</taxon>
        <taxon>Hyphomicrobiales</taxon>
        <taxon>Rhizobiaceae</taxon>
        <taxon>Rhizobium/Agrobacterium group</taxon>
        <taxon>Rhizobium</taxon>
    </lineage>
</organism>
<feature type="transmembrane region" description="Helical" evidence="2">
    <location>
        <begin position="68"/>
        <end position="86"/>
    </location>
</feature>
<dbReference type="OrthoDB" id="8367921at2"/>
<name>A0A1B1C8S7_RHILE</name>
<dbReference type="EMBL" id="CP016286">
    <property type="protein sequence ID" value="ANP86165.1"/>
    <property type="molecule type" value="Genomic_DNA"/>
</dbReference>
<reference evidence="3 4" key="1">
    <citation type="submission" date="2016-06" db="EMBL/GenBank/DDBJ databases">
        <title>Microsymbionts genomes from the relict species Vavilovia formosa.</title>
        <authorList>
            <person name="Chirak E."/>
            <person name="Kimeklis A."/>
            <person name="Andronov E."/>
        </authorList>
    </citation>
    <scope>NUCLEOTIDE SEQUENCE [LARGE SCALE GENOMIC DNA]</scope>
    <source>
        <strain evidence="3 4">Vaf10</strain>
    </source>
</reference>
<evidence type="ECO:0000256" key="2">
    <source>
        <dbReference type="SAM" id="Phobius"/>
    </source>
</evidence>
<keyword evidence="2" id="KW-0472">Membrane</keyword>
<evidence type="ECO:0000313" key="4">
    <source>
        <dbReference type="Proteomes" id="UP000092691"/>
    </source>
</evidence>
<keyword evidence="2" id="KW-0812">Transmembrane</keyword>
<accession>A0A1B1C8S7</accession>
<proteinExistence type="predicted"/>
<feature type="region of interest" description="Disordered" evidence="1">
    <location>
        <begin position="1"/>
        <end position="43"/>
    </location>
</feature>
<dbReference type="Proteomes" id="UP000092691">
    <property type="component" value="Chromosome"/>
</dbReference>
<gene>
    <name evidence="3" type="ORF">BA011_10770</name>
</gene>
<feature type="compositionally biased region" description="Basic and acidic residues" evidence="1">
    <location>
        <begin position="9"/>
        <end position="23"/>
    </location>
</feature>
<evidence type="ECO:0000256" key="1">
    <source>
        <dbReference type="SAM" id="MobiDB-lite"/>
    </source>
</evidence>
<keyword evidence="2" id="KW-1133">Transmembrane helix</keyword>
<sequence length="94" mass="10063">MASYNVPHPEARGPKGEASKDTPQRCILHPSNAGTPATPDDNEGKWRCMPISLDETPVAGPQTMLECITHAVMILLLVTGLVWLATSRNTSPLG</sequence>
<dbReference type="AlphaFoldDB" id="A0A1B1C8S7"/>
<dbReference type="RefSeq" id="WP_065280444.1">
    <property type="nucleotide sequence ID" value="NZ_CP016286.1"/>
</dbReference>
<evidence type="ECO:0000313" key="3">
    <source>
        <dbReference type="EMBL" id="ANP86165.1"/>
    </source>
</evidence>
<protein>
    <submittedName>
        <fullName evidence="3">Uncharacterized protein</fullName>
    </submittedName>
</protein>